<dbReference type="AlphaFoldDB" id="A0A485CF94"/>
<evidence type="ECO:0000256" key="2">
    <source>
        <dbReference type="ARBA" id="ARBA00022630"/>
    </source>
</evidence>
<evidence type="ECO:0000256" key="3">
    <source>
        <dbReference type="ARBA" id="ARBA00022643"/>
    </source>
</evidence>
<dbReference type="PANTHER" id="PTHR43303">
    <property type="entry name" value="NADPH DEHYDROGENASE C23G7.10C-RELATED"/>
    <property type="match status" value="1"/>
</dbReference>
<keyword evidence="4" id="KW-0521">NADP</keyword>
<reference evidence="7 8" key="1">
    <citation type="submission" date="2019-03" db="EMBL/GenBank/DDBJ databases">
        <authorList>
            <consortium name="Pathogen Informatics"/>
        </authorList>
    </citation>
    <scope>NUCLEOTIDE SEQUENCE [LARGE SCALE GENOMIC DNA]</scope>
    <source>
        <strain evidence="7 8">NCTC12993</strain>
    </source>
</reference>
<dbReference type="EMBL" id="CAADJD010000025">
    <property type="protein sequence ID" value="VFS83386.1"/>
    <property type="molecule type" value="Genomic_DNA"/>
</dbReference>
<evidence type="ECO:0000256" key="1">
    <source>
        <dbReference type="ARBA" id="ARBA00001917"/>
    </source>
</evidence>
<dbReference type="PANTHER" id="PTHR43303:SF4">
    <property type="entry name" value="NADPH DEHYDROGENASE C23G7.10C-RELATED"/>
    <property type="match status" value="1"/>
</dbReference>
<dbReference type="Gene3D" id="3.20.20.70">
    <property type="entry name" value="Aldolase class I"/>
    <property type="match status" value="1"/>
</dbReference>
<accession>A0A485CF94</accession>
<dbReference type="InterPro" id="IPR013785">
    <property type="entry name" value="Aldolase_TIM"/>
</dbReference>
<evidence type="ECO:0000313" key="8">
    <source>
        <dbReference type="Proteomes" id="UP000401081"/>
    </source>
</evidence>
<organism evidence="7 8">
    <name type="scientific">Kluyvera cryocrescens</name>
    <name type="common">Kluyvera citrophila</name>
    <dbReference type="NCBI Taxonomy" id="580"/>
    <lineage>
        <taxon>Bacteria</taxon>
        <taxon>Pseudomonadati</taxon>
        <taxon>Pseudomonadota</taxon>
        <taxon>Gammaproteobacteria</taxon>
        <taxon>Enterobacterales</taxon>
        <taxon>Enterobacteriaceae</taxon>
        <taxon>Kluyvera</taxon>
    </lineage>
</organism>
<keyword evidence="2" id="KW-0285">Flavoprotein</keyword>
<dbReference type="Pfam" id="PF00724">
    <property type="entry name" value="Oxidored_FMN"/>
    <property type="match status" value="1"/>
</dbReference>
<evidence type="ECO:0000259" key="6">
    <source>
        <dbReference type="Pfam" id="PF00724"/>
    </source>
</evidence>
<keyword evidence="5 7" id="KW-0560">Oxidoreductase</keyword>
<evidence type="ECO:0000256" key="4">
    <source>
        <dbReference type="ARBA" id="ARBA00022857"/>
    </source>
</evidence>
<keyword evidence="8" id="KW-1185">Reference proteome</keyword>
<keyword evidence="3" id="KW-0288">FMN</keyword>
<dbReference type="GO" id="GO:0050661">
    <property type="term" value="F:NADP binding"/>
    <property type="evidence" value="ECO:0007669"/>
    <property type="project" value="InterPro"/>
</dbReference>
<comment type="cofactor">
    <cofactor evidence="1">
        <name>FMN</name>
        <dbReference type="ChEBI" id="CHEBI:58210"/>
    </cofactor>
</comment>
<dbReference type="GO" id="GO:0010181">
    <property type="term" value="F:FMN binding"/>
    <property type="evidence" value="ECO:0007669"/>
    <property type="project" value="InterPro"/>
</dbReference>
<dbReference type="Proteomes" id="UP000401081">
    <property type="component" value="Unassembled WGS sequence"/>
</dbReference>
<dbReference type="InterPro" id="IPR044152">
    <property type="entry name" value="YqjM-like"/>
</dbReference>
<dbReference type="GO" id="GO:0003959">
    <property type="term" value="F:NADPH dehydrogenase activity"/>
    <property type="evidence" value="ECO:0007669"/>
    <property type="project" value="UniProtKB-EC"/>
</dbReference>
<dbReference type="InterPro" id="IPR001155">
    <property type="entry name" value="OxRdtase_FMN_N"/>
</dbReference>
<proteinExistence type="predicted"/>
<sequence length="41" mass="4394">MTRIIDGFVAAAERALNAGVDFIELHAANGYLLNQFLSAAE</sequence>
<name>A0A485CF94_KLUCR</name>
<evidence type="ECO:0000313" key="7">
    <source>
        <dbReference type="EMBL" id="VFS83386.1"/>
    </source>
</evidence>
<gene>
    <name evidence="7" type="primary">namA_1</name>
    <name evidence="7" type="ORF">NCTC12993_06357</name>
</gene>
<feature type="domain" description="NADH:flavin oxidoreductase/NADH oxidase N-terminal" evidence="6">
    <location>
        <begin position="3"/>
        <end position="39"/>
    </location>
</feature>
<dbReference type="SUPFAM" id="SSF51395">
    <property type="entry name" value="FMN-linked oxidoreductases"/>
    <property type="match status" value="1"/>
</dbReference>
<protein>
    <submittedName>
        <fullName evidence="7">NADPH dehydrogenase</fullName>
        <ecNumber evidence="7">1.6.99.1</ecNumber>
    </submittedName>
</protein>
<dbReference type="EC" id="1.6.99.1" evidence="7"/>
<evidence type="ECO:0000256" key="5">
    <source>
        <dbReference type="ARBA" id="ARBA00023002"/>
    </source>
</evidence>